<proteinExistence type="predicted"/>
<evidence type="ECO:0000313" key="2">
    <source>
        <dbReference type="Proteomes" id="UP001489509"/>
    </source>
</evidence>
<organism evidence="1 2">
    <name type="scientific">Solibaculum intestinale</name>
    <dbReference type="NCBI Taxonomy" id="3133165"/>
    <lineage>
        <taxon>Bacteria</taxon>
        <taxon>Bacillati</taxon>
        <taxon>Bacillota</taxon>
        <taxon>Clostridia</taxon>
        <taxon>Eubacteriales</taxon>
        <taxon>Oscillospiraceae</taxon>
        <taxon>Solibaculum</taxon>
    </lineage>
</organism>
<name>A0ABV1E445_9FIRM</name>
<dbReference type="EMBL" id="JBBMFD010000012">
    <property type="protein sequence ID" value="MEQ2440818.1"/>
    <property type="molecule type" value="Genomic_DNA"/>
</dbReference>
<dbReference type="Proteomes" id="UP001489509">
    <property type="component" value="Unassembled WGS sequence"/>
</dbReference>
<reference evidence="1 2" key="1">
    <citation type="submission" date="2024-03" db="EMBL/GenBank/DDBJ databases">
        <title>Human intestinal bacterial collection.</title>
        <authorList>
            <person name="Pauvert C."/>
            <person name="Hitch T.C.A."/>
            <person name="Clavel T."/>
        </authorList>
    </citation>
    <scope>NUCLEOTIDE SEQUENCE [LARGE SCALE GENOMIC DNA]</scope>
    <source>
        <strain evidence="1 2">CLA-JM-H44</strain>
    </source>
</reference>
<keyword evidence="2" id="KW-1185">Reference proteome</keyword>
<protein>
    <recommendedName>
        <fullName evidence="3">Tox-SHH domain-containing protein</fullName>
    </recommendedName>
</protein>
<evidence type="ECO:0000313" key="1">
    <source>
        <dbReference type="EMBL" id="MEQ2440818.1"/>
    </source>
</evidence>
<dbReference type="RefSeq" id="WP_349219537.1">
    <property type="nucleotide sequence ID" value="NZ_JBBMFD010000012.1"/>
</dbReference>
<gene>
    <name evidence="1" type="ORF">WMO26_08285</name>
</gene>
<comment type="caution">
    <text evidence="1">The sequence shown here is derived from an EMBL/GenBank/DDBJ whole genome shotgun (WGS) entry which is preliminary data.</text>
</comment>
<accession>A0ABV1E445</accession>
<sequence length="114" mass="13342">MFTNEKPLIVETAYIDRYGGGPYRHYRNEVLDASEISPGHLQLGYAQPIERYKLAKTNKTNYVTYKLEHGMVDGESHGINWNAVKSVSGQTYGIKEQLKKMGYRWNRDQQRWEK</sequence>
<evidence type="ECO:0008006" key="3">
    <source>
        <dbReference type="Google" id="ProtNLM"/>
    </source>
</evidence>